<dbReference type="CDD" id="cd08010">
    <property type="entry name" value="MltG_like"/>
    <property type="match status" value="1"/>
</dbReference>
<keyword evidence="2 7" id="KW-0812">Transmembrane</keyword>
<reference evidence="8 9" key="1">
    <citation type="submission" date="2017-04" db="EMBL/GenBank/DDBJ databases">
        <authorList>
            <person name="Afonso C.L."/>
            <person name="Miller P.J."/>
            <person name="Scott M.A."/>
            <person name="Spackman E."/>
            <person name="Goraichik I."/>
            <person name="Dimitrov K.M."/>
            <person name="Suarez D.L."/>
            <person name="Swayne D.E."/>
        </authorList>
    </citation>
    <scope>NUCLEOTIDE SEQUENCE [LARGE SCALE GENOMIC DNA]</scope>
    <source>
        <strain evidence="8 9">DSM 13146</strain>
    </source>
</reference>
<evidence type="ECO:0000256" key="3">
    <source>
        <dbReference type="ARBA" id="ARBA00022989"/>
    </source>
</evidence>
<gene>
    <name evidence="7" type="primary">mltG</name>
    <name evidence="8" type="ORF">SAMN02746041_00614</name>
</gene>
<organism evidence="8 9">
    <name type="scientific">Desulfacinum hydrothermale DSM 13146</name>
    <dbReference type="NCBI Taxonomy" id="1121390"/>
    <lineage>
        <taxon>Bacteria</taxon>
        <taxon>Pseudomonadati</taxon>
        <taxon>Thermodesulfobacteriota</taxon>
        <taxon>Syntrophobacteria</taxon>
        <taxon>Syntrophobacterales</taxon>
        <taxon>Syntrophobacteraceae</taxon>
        <taxon>Desulfacinum</taxon>
    </lineage>
</organism>
<comment type="function">
    <text evidence="7">Functions as a peptidoglycan terminase that cleaves nascent peptidoglycan strands endolytically to terminate their elongation.</text>
</comment>
<comment type="similarity">
    <text evidence="7">Belongs to the transglycosylase MltG family.</text>
</comment>
<accession>A0A1W1X5V1</accession>
<dbReference type="GO" id="GO:0009252">
    <property type="term" value="P:peptidoglycan biosynthetic process"/>
    <property type="evidence" value="ECO:0007669"/>
    <property type="project" value="UniProtKB-UniRule"/>
</dbReference>
<dbReference type="OrthoDB" id="9814591at2"/>
<dbReference type="PANTHER" id="PTHR30518">
    <property type="entry name" value="ENDOLYTIC MUREIN TRANSGLYCOSYLASE"/>
    <property type="match status" value="1"/>
</dbReference>
<dbReference type="EC" id="4.2.2.29" evidence="7"/>
<keyword evidence="3 7" id="KW-1133">Transmembrane helix</keyword>
<dbReference type="EMBL" id="FWXF01000002">
    <property type="protein sequence ID" value="SMC19098.1"/>
    <property type="molecule type" value="Genomic_DNA"/>
</dbReference>
<evidence type="ECO:0000256" key="6">
    <source>
        <dbReference type="ARBA" id="ARBA00023316"/>
    </source>
</evidence>
<keyword evidence="9" id="KW-1185">Reference proteome</keyword>
<dbReference type="GO" id="GO:0008932">
    <property type="term" value="F:lytic endotransglycosylase activity"/>
    <property type="evidence" value="ECO:0007669"/>
    <property type="project" value="UniProtKB-UniRule"/>
</dbReference>
<evidence type="ECO:0000256" key="1">
    <source>
        <dbReference type="ARBA" id="ARBA00022475"/>
    </source>
</evidence>
<keyword evidence="6 7" id="KW-0961">Cell wall biogenesis/degradation</keyword>
<protein>
    <recommendedName>
        <fullName evidence="7">Endolytic murein transglycosylase</fullName>
        <ecNumber evidence="7">4.2.2.29</ecNumber>
    </recommendedName>
    <alternativeName>
        <fullName evidence="7">Peptidoglycan lytic transglycosylase</fullName>
    </alternativeName>
    <alternativeName>
        <fullName evidence="7">Peptidoglycan polymerization terminase</fullName>
    </alternativeName>
</protein>
<feature type="site" description="Important for catalytic activity" evidence="7">
    <location>
        <position position="220"/>
    </location>
</feature>
<dbReference type="AlphaFoldDB" id="A0A1W1X5V1"/>
<dbReference type="RefSeq" id="WP_084056160.1">
    <property type="nucleotide sequence ID" value="NZ_FWXF01000002.1"/>
</dbReference>
<evidence type="ECO:0000256" key="2">
    <source>
        <dbReference type="ARBA" id="ARBA00022692"/>
    </source>
</evidence>
<evidence type="ECO:0000313" key="8">
    <source>
        <dbReference type="EMBL" id="SMC19098.1"/>
    </source>
</evidence>
<sequence>MRRFVWLASLWLLLAVGSLGFLEVVRLWTFSLTPTPNLAPLEVEIQQGTNPRAIAALLESQGAISDARLFYWYARLQKAAGRLQAGTYRFPPLPTPRIILDALVHGKVIFYKITIPEGSGLEEIAELLEEKGLASQAEILRLCHDPAFLASLDLQEAPSLEGYIFPETYLFRKNTSPQNILRRMVQEFWRHFPESRKERARQLGMSIHAVVTLASLIEKEAMVDRERPVIASVFYNRLKKGMPLQSDPTAVYDLKSFRGPITREHLKRESPYNTYRHKGLPPGPICSPGEESIRAALYPAETSYLYFVSNGDGTHTFSARYRDHQRAVRRYRNHKQQSVPPPGKH</sequence>
<dbReference type="STRING" id="1121390.SAMN02746041_00614"/>
<evidence type="ECO:0000313" key="9">
    <source>
        <dbReference type="Proteomes" id="UP000192783"/>
    </source>
</evidence>
<dbReference type="Gene3D" id="3.30.1490.480">
    <property type="entry name" value="Endolytic murein transglycosylase"/>
    <property type="match status" value="2"/>
</dbReference>
<keyword evidence="4 7" id="KW-0472">Membrane</keyword>
<dbReference type="InterPro" id="IPR003770">
    <property type="entry name" value="MLTG-like"/>
</dbReference>
<dbReference type="GO" id="GO:0071555">
    <property type="term" value="P:cell wall organization"/>
    <property type="evidence" value="ECO:0007669"/>
    <property type="project" value="UniProtKB-KW"/>
</dbReference>
<evidence type="ECO:0000256" key="5">
    <source>
        <dbReference type="ARBA" id="ARBA00023239"/>
    </source>
</evidence>
<dbReference type="NCBIfam" id="TIGR00247">
    <property type="entry name" value="endolytic transglycosylase MltG"/>
    <property type="match status" value="1"/>
</dbReference>
<comment type="catalytic activity">
    <reaction evidence="7">
        <text>a peptidoglycan chain = a peptidoglycan chain with N-acetyl-1,6-anhydromuramyl-[peptide] at the reducing end + a peptidoglycan chain with N-acetylglucosamine at the non-reducing end.</text>
        <dbReference type="EC" id="4.2.2.29"/>
    </reaction>
</comment>
<dbReference type="GO" id="GO:0005886">
    <property type="term" value="C:plasma membrane"/>
    <property type="evidence" value="ECO:0007669"/>
    <property type="project" value="UniProtKB-UniRule"/>
</dbReference>
<dbReference type="PANTHER" id="PTHR30518:SF2">
    <property type="entry name" value="ENDOLYTIC MUREIN TRANSGLYCOSYLASE"/>
    <property type="match status" value="1"/>
</dbReference>
<dbReference type="Proteomes" id="UP000192783">
    <property type="component" value="Unassembled WGS sequence"/>
</dbReference>
<keyword evidence="1 7" id="KW-1003">Cell membrane</keyword>
<evidence type="ECO:0000256" key="4">
    <source>
        <dbReference type="ARBA" id="ARBA00023136"/>
    </source>
</evidence>
<dbReference type="HAMAP" id="MF_02065">
    <property type="entry name" value="MltG"/>
    <property type="match status" value="1"/>
</dbReference>
<proteinExistence type="inferred from homology"/>
<dbReference type="Gene3D" id="3.30.160.60">
    <property type="entry name" value="Classic Zinc Finger"/>
    <property type="match status" value="1"/>
</dbReference>
<dbReference type="Pfam" id="PF02618">
    <property type="entry name" value="YceG"/>
    <property type="match status" value="1"/>
</dbReference>
<evidence type="ECO:0000256" key="7">
    <source>
        <dbReference type="HAMAP-Rule" id="MF_02065"/>
    </source>
</evidence>
<name>A0A1W1X5V1_9BACT</name>
<keyword evidence="5 7" id="KW-0456">Lyase</keyword>